<dbReference type="GO" id="GO:0003700">
    <property type="term" value="F:DNA-binding transcription factor activity"/>
    <property type="evidence" value="ECO:0007669"/>
    <property type="project" value="InterPro"/>
</dbReference>
<name>A0A378XP72_PAEPO</name>
<sequence>MFFFLDSEIRQLAYNLFPGGNKPIGVLVDLFSITYEIRKNMEKRSREFGLSYGQYIALCVLSAQRDEMSSPSALAEKMGVSRAAISSMVISLEQEGFINKYDDPNDKRGVFVSLNDKGRSKIQQMDPFFIGLASRLMSDFTESELCQFQTYLSRVRDAFEDVKGSRLTTPSALREEKDKWCED</sequence>
<dbReference type="Pfam" id="PF01047">
    <property type="entry name" value="MarR"/>
    <property type="match status" value="1"/>
</dbReference>
<protein>
    <submittedName>
        <fullName evidence="4">Transcriptional regulator</fullName>
    </submittedName>
</protein>
<dbReference type="InterPro" id="IPR036390">
    <property type="entry name" value="WH_DNA-bd_sf"/>
</dbReference>
<accession>A0A378XP72</accession>
<dbReference type="RefSeq" id="WP_016820242.1">
    <property type="nucleotide sequence ID" value="NZ_CP023711.1"/>
</dbReference>
<dbReference type="InterPro" id="IPR036388">
    <property type="entry name" value="WH-like_DNA-bd_sf"/>
</dbReference>
<dbReference type="SMART" id="SM00347">
    <property type="entry name" value="HTH_MARR"/>
    <property type="match status" value="1"/>
</dbReference>
<keyword evidence="2" id="KW-0238">DNA-binding</keyword>
<dbReference type="GO" id="GO:0003677">
    <property type="term" value="F:DNA binding"/>
    <property type="evidence" value="ECO:0007669"/>
    <property type="project" value="UniProtKB-KW"/>
</dbReference>
<dbReference type="EMBL" id="UGSC01000001">
    <property type="protein sequence ID" value="SUA62496.1"/>
    <property type="molecule type" value="Genomic_DNA"/>
</dbReference>
<dbReference type="InterPro" id="IPR000835">
    <property type="entry name" value="HTH_MarR-typ"/>
</dbReference>
<keyword evidence="3" id="KW-0804">Transcription</keyword>
<evidence type="ECO:0000313" key="4">
    <source>
        <dbReference type="EMBL" id="SUA62496.1"/>
    </source>
</evidence>
<dbReference type="PROSITE" id="PS50995">
    <property type="entry name" value="HTH_MARR_2"/>
    <property type="match status" value="1"/>
</dbReference>
<dbReference type="AlphaFoldDB" id="A0A378XP72"/>
<keyword evidence="1" id="KW-0805">Transcription regulation</keyword>
<evidence type="ECO:0000313" key="5">
    <source>
        <dbReference type="Proteomes" id="UP000254400"/>
    </source>
</evidence>
<proteinExistence type="predicted"/>
<reference evidence="4 5" key="1">
    <citation type="submission" date="2018-06" db="EMBL/GenBank/DDBJ databases">
        <authorList>
            <consortium name="Pathogen Informatics"/>
            <person name="Doyle S."/>
        </authorList>
    </citation>
    <scope>NUCLEOTIDE SEQUENCE [LARGE SCALE GENOMIC DNA]</scope>
    <source>
        <strain evidence="4 5">NCTC10343</strain>
    </source>
</reference>
<dbReference type="PRINTS" id="PR00598">
    <property type="entry name" value="HTHMARR"/>
</dbReference>
<evidence type="ECO:0000256" key="3">
    <source>
        <dbReference type="ARBA" id="ARBA00023163"/>
    </source>
</evidence>
<gene>
    <name evidence="4" type="primary">yusO_1</name>
    <name evidence="4" type="ORF">NCTC10343_00336</name>
</gene>
<dbReference type="Gene3D" id="1.10.10.10">
    <property type="entry name" value="Winged helix-like DNA-binding domain superfamily/Winged helix DNA-binding domain"/>
    <property type="match status" value="1"/>
</dbReference>
<evidence type="ECO:0000256" key="1">
    <source>
        <dbReference type="ARBA" id="ARBA00023015"/>
    </source>
</evidence>
<organism evidence="4 5">
    <name type="scientific">Paenibacillus polymyxa</name>
    <name type="common">Bacillus polymyxa</name>
    <dbReference type="NCBI Taxonomy" id="1406"/>
    <lineage>
        <taxon>Bacteria</taxon>
        <taxon>Bacillati</taxon>
        <taxon>Bacillota</taxon>
        <taxon>Bacilli</taxon>
        <taxon>Bacillales</taxon>
        <taxon>Paenibacillaceae</taxon>
        <taxon>Paenibacillus</taxon>
    </lineage>
</organism>
<evidence type="ECO:0000256" key="2">
    <source>
        <dbReference type="ARBA" id="ARBA00023125"/>
    </source>
</evidence>
<dbReference type="Proteomes" id="UP000254400">
    <property type="component" value="Unassembled WGS sequence"/>
</dbReference>
<dbReference type="GeneID" id="93349188"/>
<dbReference type="PANTHER" id="PTHR42756">
    <property type="entry name" value="TRANSCRIPTIONAL REGULATOR, MARR"/>
    <property type="match status" value="1"/>
</dbReference>
<dbReference type="PANTHER" id="PTHR42756:SF1">
    <property type="entry name" value="TRANSCRIPTIONAL REPRESSOR OF EMRAB OPERON"/>
    <property type="match status" value="1"/>
</dbReference>
<dbReference type="SUPFAM" id="SSF46785">
    <property type="entry name" value="Winged helix' DNA-binding domain"/>
    <property type="match status" value="1"/>
</dbReference>